<dbReference type="Pfam" id="PF04191">
    <property type="entry name" value="PEMT"/>
    <property type="match status" value="1"/>
</dbReference>
<reference evidence="5 6" key="1">
    <citation type="journal article" date="2015" name="Genome Announc.">
        <title>Complete genome sequences for 35 biothreat assay-relevant bacillus species.</title>
        <authorList>
            <person name="Johnson S.L."/>
            <person name="Daligault H.E."/>
            <person name="Davenport K.W."/>
            <person name="Jaissle J."/>
            <person name="Frey K.G."/>
            <person name="Ladner J.T."/>
            <person name="Broomall S.M."/>
            <person name="Bishop-Lilly K.A."/>
            <person name="Bruce D.C."/>
            <person name="Gibbons H.S."/>
            <person name="Coyne S.R."/>
            <person name="Lo C.C."/>
            <person name="Meincke L."/>
            <person name="Munk A.C."/>
            <person name="Koroleva G.I."/>
            <person name="Rosenzweig C.N."/>
            <person name="Palacios G.F."/>
            <person name="Redden C.L."/>
            <person name="Minogue T.D."/>
            <person name="Chain P.S."/>
        </authorList>
    </citation>
    <scope>NUCLEOTIDE SEQUENCE [LARGE SCALE GENOMIC DNA]</scope>
    <source>
        <strain evidence="6">ATCC 14581 / DSM 32 / JCM 2506 / NBRC 15308 / NCIMB 9376 / NCTC 10342 / NRRL B-14308 / VKM B-512</strain>
        <plasmid evidence="5 6">pBMV_2</plasmid>
    </source>
</reference>
<dbReference type="PANTHER" id="PTHR12714">
    <property type="entry name" value="PROTEIN-S ISOPRENYLCYSTEINE O-METHYLTRANSFERASE"/>
    <property type="match status" value="1"/>
</dbReference>
<dbReference type="AlphaFoldDB" id="A0A0B6AQX3"/>
<keyword evidence="5" id="KW-0808">Transferase</keyword>
<keyword evidence="4" id="KW-0472">Membrane</keyword>
<dbReference type="HOGENOM" id="CLU_065200_4_0_9"/>
<keyword evidence="3" id="KW-1133">Transmembrane helix</keyword>
<dbReference type="Proteomes" id="UP000031829">
    <property type="component" value="Plasmid pBMV_2"/>
</dbReference>
<sequence>MQGYFAIISLLLMMIMVIIRAKQLGKKGIKAFKFGELDKKDFFIIPFALLFFYLIFSSVFDLPKLGTKLFSNEVFSWIGVGLCTMGLVLFSLSIISFGKSFRVGIDEEKPGELITTGVFTISRNPIYTAFGFVLIGIFLILPNWILLLYVFTGIWLFNRQVQLEEKSLKKIYGEEYEAYCKKVRKYL</sequence>
<keyword evidence="2" id="KW-0812">Transmembrane</keyword>
<proteinExistence type="predicted"/>
<dbReference type="KEGG" id="bmeg:BG04_5819"/>
<dbReference type="GO" id="GO:0032259">
    <property type="term" value="P:methylation"/>
    <property type="evidence" value="ECO:0007669"/>
    <property type="project" value="UniProtKB-KW"/>
</dbReference>
<evidence type="ECO:0000256" key="3">
    <source>
        <dbReference type="ARBA" id="ARBA00022989"/>
    </source>
</evidence>
<dbReference type="GO" id="GO:0012505">
    <property type="term" value="C:endomembrane system"/>
    <property type="evidence" value="ECO:0007669"/>
    <property type="project" value="UniProtKB-SubCell"/>
</dbReference>
<protein>
    <submittedName>
        <fullName evidence="5">Isoprenylcysteine carboxyl methyltransferase family protein</fullName>
    </submittedName>
</protein>
<evidence type="ECO:0000256" key="4">
    <source>
        <dbReference type="ARBA" id="ARBA00023136"/>
    </source>
</evidence>
<geneLocation type="plasmid" evidence="5 6">
    <name>pBMV_2</name>
</geneLocation>
<gene>
    <name evidence="5" type="ORF">BG04_5819</name>
</gene>
<dbReference type="GO" id="GO:0008168">
    <property type="term" value="F:methyltransferase activity"/>
    <property type="evidence" value="ECO:0007669"/>
    <property type="project" value="UniProtKB-KW"/>
</dbReference>
<dbReference type="Gene3D" id="1.20.120.1630">
    <property type="match status" value="1"/>
</dbReference>
<comment type="subcellular location">
    <subcellularLocation>
        <location evidence="1">Endomembrane system</location>
        <topology evidence="1">Multi-pass membrane protein</topology>
    </subcellularLocation>
</comment>
<keyword evidence="5" id="KW-0489">Methyltransferase</keyword>
<evidence type="ECO:0000256" key="1">
    <source>
        <dbReference type="ARBA" id="ARBA00004127"/>
    </source>
</evidence>
<name>A0A0B6AQX3_PRIM2</name>
<evidence type="ECO:0000313" key="6">
    <source>
        <dbReference type="Proteomes" id="UP000031829"/>
    </source>
</evidence>
<dbReference type="GeneID" id="93646024"/>
<evidence type="ECO:0000313" key="5">
    <source>
        <dbReference type="EMBL" id="AJI25831.1"/>
    </source>
</evidence>
<evidence type="ECO:0000256" key="2">
    <source>
        <dbReference type="ARBA" id="ARBA00022692"/>
    </source>
</evidence>
<dbReference type="PANTHER" id="PTHR12714:SF9">
    <property type="entry name" value="PROTEIN-S-ISOPRENYLCYSTEINE O-METHYLTRANSFERASE"/>
    <property type="match status" value="1"/>
</dbReference>
<keyword evidence="5" id="KW-0614">Plasmid</keyword>
<dbReference type="InterPro" id="IPR007318">
    <property type="entry name" value="Phopholipid_MeTrfase"/>
</dbReference>
<dbReference type="RefSeq" id="WP_034655543.1">
    <property type="nucleotide sequence ID" value="NZ_BCVB01000023.1"/>
</dbReference>
<organism evidence="5 6">
    <name type="scientific">Priestia megaterium (strain ATCC 14581 / DSM 32 / CCUG 1817 / JCM 2506 / NBRC 15308 / NCIMB 9376 / NCTC 10342 / NRRL B-14308 / VKM B-512 / Ford 19)</name>
    <name type="common">Bacillus megaterium</name>
    <dbReference type="NCBI Taxonomy" id="1348623"/>
    <lineage>
        <taxon>Bacteria</taxon>
        <taxon>Bacillati</taxon>
        <taxon>Bacillota</taxon>
        <taxon>Bacilli</taxon>
        <taxon>Bacillales</taxon>
        <taxon>Bacillaceae</taxon>
        <taxon>Priestia</taxon>
    </lineage>
</organism>
<accession>A0A0B6AQX3</accession>
<dbReference type="EMBL" id="CP009921">
    <property type="protein sequence ID" value="AJI25831.1"/>
    <property type="molecule type" value="Genomic_DNA"/>
</dbReference>